<dbReference type="Pfam" id="PF00791">
    <property type="entry name" value="ZU5"/>
    <property type="match status" value="1"/>
</dbReference>
<dbReference type="KEGG" id="bbel:109485717"/>
<feature type="domain" description="ZU5" evidence="5">
    <location>
        <begin position="244"/>
        <end position="393"/>
    </location>
</feature>
<dbReference type="GO" id="GO:0007165">
    <property type="term" value="P:signal transduction"/>
    <property type="evidence" value="ECO:0007669"/>
    <property type="project" value="InterPro"/>
</dbReference>
<evidence type="ECO:0000256" key="2">
    <source>
        <dbReference type="ARBA" id="ARBA00023212"/>
    </source>
</evidence>
<feature type="domain" description="Death" evidence="4">
    <location>
        <begin position="598"/>
        <end position="681"/>
    </location>
</feature>
<organism evidence="6 7">
    <name type="scientific">Branchiostoma belcheri</name>
    <name type="common">Amphioxus</name>
    <dbReference type="NCBI Taxonomy" id="7741"/>
    <lineage>
        <taxon>Eukaryota</taxon>
        <taxon>Metazoa</taxon>
        <taxon>Chordata</taxon>
        <taxon>Cephalochordata</taxon>
        <taxon>Leptocardii</taxon>
        <taxon>Amphioxiformes</taxon>
        <taxon>Branchiostomatidae</taxon>
        <taxon>Branchiostoma</taxon>
    </lineage>
</organism>
<dbReference type="Gene3D" id="1.25.40.20">
    <property type="entry name" value="Ankyrin repeat-containing domain"/>
    <property type="match status" value="1"/>
</dbReference>
<keyword evidence="6" id="KW-1185">Reference proteome</keyword>
<dbReference type="InterPro" id="IPR011029">
    <property type="entry name" value="DEATH-like_dom_sf"/>
</dbReference>
<sequence length="685" mass="75979">MSWAKLKLEEELFIAADGGDEEKVTELLRQGVDVNCTDLGLYTPLHCAASGGHVGVAKLLLKAGAQVDSRDRFGETPKDIAASTDVSPWQNKDRILERRKKILELFAAVKAGRPFTYKLKVGPEGGDLKTPFCTISIPRGAVTMETEIICQVINPNDVTLPLKDGEMLVSDIIELGPHGTTFRKPVTVQMQYNSKALDGATEAVVWVTKDRSQWKELETSRKGEDSVAVSVDHFSIFAVISQPKQDKFTVPTEGFKLTSSTQPAVQISFPEQAVTTPTQVTVQVQEVPQRAVKDIKAKDESFGNLVGTSPIVNVTTESKSDVRIHKPVTVRVPNPKRRMDIQDERPTKLRVMSCEEGTEDWRDETENTNPQESAEFVEFKVIHFARWIVLVVTDITGDTELGPVPLKLCRWLQLRVVQFIMLQSGDDANQFVVECAKAEEAKRKRQALLQEGYKGLVPTDSVNLFEGQVVEVSLLGNVSIPAFGVGNSTKQQITFHSQKSNRLHMQVMALEAKGQHGLDGKGSAAFFAMPRVKVQKEEVEKQEGGLEALVQKGRVEVKDSPGKQSAKPELLCQLPIHVPFQTREIPRGAEGGKSLEDVEKYFYFTKEEVSTDWVDLAFHLGLNWAIIQNIAGRNRDDKSRCMDMLQEWKKKKGDAATIEVLMEALSEAGLQSVVDGLKKQVANYG</sequence>
<reference evidence="7" key="1">
    <citation type="submission" date="2025-08" db="UniProtKB">
        <authorList>
            <consortium name="RefSeq"/>
        </authorList>
    </citation>
    <scope>IDENTIFICATION</scope>
    <source>
        <tissue evidence="7">Gonad</tissue>
    </source>
</reference>
<keyword evidence="2" id="KW-0963">Cytoplasm</keyword>
<dbReference type="SUPFAM" id="SSF47986">
    <property type="entry name" value="DEATH domain"/>
    <property type="match status" value="1"/>
</dbReference>
<evidence type="ECO:0000259" key="4">
    <source>
        <dbReference type="PROSITE" id="PS50017"/>
    </source>
</evidence>
<dbReference type="PROSITE" id="PS50017">
    <property type="entry name" value="DEATH_DOMAIN"/>
    <property type="match status" value="1"/>
</dbReference>
<dbReference type="AlphaFoldDB" id="A0A6P5ASF0"/>
<dbReference type="InterPro" id="IPR000488">
    <property type="entry name" value="Death_dom"/>
</dbReference>
<dbReference type="InterPro" id="IPR016729">
    <property type="entry name" value="FADD"/>
</dbReference>
<dbReference type="RefSeq" id="XP_019644941.1">
    <property type="nucleotide sequence ID" value="XM_019789382.1"/>
</dbReference>
<keyword evidence="2" id="KW-0206">Cytoskeleton</keyword>
<dbReference type="GO" id="GO:0005856">
    <property type="term" value="C:cytoskeleton"/>
    <property type="evidence" value="ECO:0007669"/>
    <property type="project" value="UniProtKB-SubCell"/>
</dbReference>
<dbReference type="SUPFAM" id="SSF48403">
    <property type="entry name" value="Ankyrin repeat"/>
    <property type="match status" value="1"/>
</dbReference>
<dbReference type="GO" id="GO:0016020">
    <property type="term" value="C:membrane"/>
    <property type="evidence" value="ECO:0007669"/>
    <property type="project" value="UniProtKB-ARBA"/>
</dbReference>
<protein>
    <submittedName>
        <fullName evidence="7">Ankyrin-2-like</fullName>
    </submittedName>
</protein>
<dbReference type="SMART" id="SM00005">
    <property type="entry name" value="DEATH"/>
    <property type="match status" value="1"/>
</dbReference>
<dbReference type="InterPro" id="IPR036770">
    <property type="entry name" value="Ankyrin_rpt-contain_sf"/>
</dbReference>
<proteinExistence type="predicted"/>
<accession>A0A6P5ASF0</accession>
<feature type="repeat" description="ANK" evidence="3">
    <location>
        <begin position="40"/>
        <end position="72"/>
    </location>
</feature>
<dbReference type="PROSITE" id="PS50297">
    <property type="entry name" value="ANK_REP_REGION"/>
    <property type="match status" value="1"/>
</dbReference>
<name>A0A6P5ASF0_BRABE</name>
<dbReference type="SMART" id="SM00218">
    <property type="entry name" value="ZU5"/>
    <property type="match status" value="1"/>
</dbReference>
<dbReference type="Pfam" id="PF12796">
    <property type="entry name" value="Ank_2"/>
    <property type="match status" value="1"/>
</dbReference>
<dbReference type="OrthoDB" id="20282at2759"/>
<feature type="domain" description="ZU5" evidence="5">
    <location>
        <begin position="115"/>
        <end position="243"/>
    </location>
</feature>
<evidence type="ECO:0000259" key="5">
    <source>
        <dbReference type="PROSITE" id="PS51145"/>
    </source>
</evidence>
<dbReference type="Proteomes" id="UP000515135">
    <property type="component" value="Unplaced"/>
</dbReference>
<dbReference type="Gene3D" id="2.60.220.30">
    <property type="match status" value="2"/>
</dbReference>
<evidence type="ECO:0000313" key="7">
    <source>
        <dbReference type="RefSeq" id="XP_019644941.1"/>
    </source>
</evidence>
<dbReference type="PROSITE" id="PS51145">
    <property type="entry name" value="ZU5"/>
    <property type="match status" value="2"/>
</dbReference>
<gene>
    <name evidence="7" type="primary">LOC109485717</name>
</gene>
<evidence type="ECO:0000256" key="1">
    <source>
        <dbReference type="ARBA" id="ARBA00004245"/>
    </source>
</evidence>
<dbReference type="PROSITE" id="PS50088">
    <property type="entry name" value="ANK_REPEAT"/>
    <property type="match status" value="1"/>
</dbReference>
<dbReference type="SMART" id="SM00248">
    <property type="entry name" value="ANK"/>
    <property type="match status" value="2"/>
</dbReference>
<dbReference type="Pfam" id="PF00531">
    <property type="entry name" value="Death"/>
    <property type="match status" value="1"/>
</dbReference>
<dbReference type="InterPro" id="IPR002110">
    <property type="entry name" value="Ankyrin_rpt"/>
</dbReference>
<dbReference type="InterPro" id="IPR000906">
    <property type="entry name" value="ZU5_dom"/>
</dbReference>
<dbReference type="GeneID" id="109485717"/>
<keyword evidence="3" id="KW-0040">ANK repeat</keyword>
<dbReference type="CDD" id="cd01670">
    <property type="entry name" value="Death"/>
    <property type="match status" value="1"/>
</dbReference>
<dbReference type="PANTHER" id="PTHR15077">
    <property type="entry name" value="FAS-ASSOCIATING DEATH DOMAIN-CONTAINING PROTEIN FADD"/>
    <property type="match status" value="1"/>
</dbReference>
<evidence type="ECO:0000313" key="6">
    <source>
        <dbReference type="Proteomes" id="UP000515135"/>
    </source>
</evidence>
<comment type="subcellular location">
    <subcellularLocation>
        <location evidence="1">Cytoplasm</location>
        <location evidence="1">Cytoskeleton</location>
    </subcellularLocation>
</comment>
<evidence type="ECO:0000256" key="3">
    <source>
        <dbReference type="PROSITE-ProRule" id="PRU00023"/>
    </source>
</evidence>
<dbReference type="Gene3D" id="1.10.533.10">
    <property type="entry name" value="Death Domain, Fas"/>
    <property type="match status" value="1"/>
</dbReference>
<dbReference type="PANTHER" id="PTHR15077:SF9">
    <property type="entry name" value="C-TERMINAL OF ROC (COR) DOMAIN-CONTAINING PROTEIN"/>
    <property type="match status" value="1"/>
</dbReference>